<dbReference type="Gene3D" id="3.40.50.300">
    <property type="entry name" value="P-loop containing nucleotide triphosphate hydrolases"/>
    <property type="match status" value="1"/>
</dbReference>
<accession>A0AAN6ZVF2</accession>
<protein>
    <recommendedName>
        <fullName evidence="3">RNA helicase</fullName>
    </recommendedName>
</protein>
<dbReference type="PANTHER" id="PTHR10887:SF322">
    <property type="entry name" value="HELICASE MOV-10"/>
    <property type="match status" value="1"/>
</dbReference>
<dbReference type="GO" id="GO:0005829">
    <property type="term" value="C:cytosol"/>
    <property type="evidence" value="ECO:0007669"/>
    <property type="project" value="TreeGrafter"/>
</dbReference>
<organism evidence="1 2">
    <name type="scientific">Chaetomidium leptoderma</name>
    <dbReference type="NCBI Taxonomy" id="669021"/>
    <lineage>
        <taxon>Eukaryota</taxon>
        <taxon>Fungi</taxon>
        <taxon>Dikarya</taxon>
        <taxon>Ascomycota</taxon>
        <taxon>Pezizomycotina</taxon>
        <taxon>Sordariomycetes</taxon>
        <taxon>Sordariomycetidae</taxon>
        <taxon>Sordariales</taxon>
        <taxon>Chaetomiaceae</taxon>
        <taxon>Chaetomidium</taxon>
    </lineage>
</organism>
<dbReference type="InterPro" id="IPR027417">
    <property type="entry name" value="P-loop_NTPase"/>
</dbReference>
<dbReference type="AlphaFoldDB" id="A0AAN6ZVF2"/>
<evidence type="ECO:0000313" key="1">
    <source>
        <dbReference type="EMBL" id="KAK4151554.1"/>
    </source>
</evidence>
<evidence type="ECO:0000313" key="2">
    <source>
        <dbReference type="Proteomes" id="UP001302745"/>
    </source>
</evidence>
<proteinExistence type="predicted"/>
<reference evidence="1" key="2">
    <citation type="submission" date="2023-05" db="EMBL/GenBank/DDBJ databases">
        <authorList>
            <consortium name="Lawrence Berkeley National Laboratory"/>
            <person name="Steindorff A."/>
            <person name="Hensen N."/>
            <person name="Bonometti L."/>
            <person name="Westerberg I."/>
            <person name="Brannstrom I.O."/>
            <person name="Guillou S."/>
            <person name="Cros-Aarteil S."/>
            <person name="Calhoun S."/>
            <person name="Haridas S."/>
            <person name="Kuo A."/>
            <person name="Mondo S."/>
            <person name="Pangilinan J."/>
            <person name="Riley R."/>
            <person name="Labutti K."/>
            <person name="Andreopoulos B."/>
            <person name="Lipzen A."/>
            <person name="Chen C."/>
            <person name="Yanf M."/>
            <person name="Daum C."/>
            <person name="Ng V."/>
            <person name="Clum A."/>
            <person name="Ohm R."/>
            <person name="Martin F."/>
            <person name="Silar P."/>
            <person name="Natvig D."/>
            <person name="Lalanne C."/>
            <person name="Gautier V."/>
            <person name="Ament-Velasquez S.L."/>
            <person name="Kruys A."/>
            <person name="Hutchinson M.I."/>
            <person name="Powell A.J."/>
            <person name="Barry K."/>
            <person name="Miller A.N."/>
            <person name="Grigoriev I.V."/>
            <person name="Debuchy R."/>
            <person name="Gladieux P."/>
            <person name="Thoren M.H."/>
            <person name="Johannesson H."/>
        </authorList>
    </citation>
    <scope>NUCLEOTIDE SEQUENCE</scope>
    <source>
        <strain evidence="1">CBS 538.74</strain>
    </source>
</reference>
<gene>
    <name evidence="1" type="ORF">C8A00DRAFT_35805</name>
</gene>
<dbReference type="SUPFAM" id="SSF52540">
    <property type="entry name" value="P-loop containing nucleoside triphosphate hydrolases"/>
    <property type="match status" value="1"/>
</dbReference>
<keyword evidence="2" id="KW-1185">Reference proteome</keyword>
<comment type="caution">
    <text evidence="1">The sequence shown here is derived from an EMBL/GenBank/DDBJ whole genome shotgun (WGS) entry which is preliminary data.</text>
</comment>
<dbReference type="InterPro" id="IPR045055">
    <property type="entry name" value="DNA2/NAM7-like"/>
</dbReference>
<dbReference type="PANTHER" id="PTHR10887">
    <property type="entry name" value="DNA2/NAM7 HELICASE FAMILY"/>
    <property type="match status" value="1"/>
</dbReference>
<dbReference type="EMBL" id="MU857010">
    <property type="protein sequence ID" value="KAK4151554.1"/>
    <property type="molecule type" value="Genomic_DNA"/>
</dbReference>
<name>A0AAN6ZVF2_9PEZI</name>
<reference evidence="1" key="1">
    <citation type="journal article" date="2023" name="Mol. Phylogenet. Evol.">
        <title>Genome-scale phylogeny and comparative genomics of the fungal order Sordariales.</title>
        <authorList>
            <person name="Hensen N."/>
            <person name="Bonometti L."/>
            <person name="Westerberg I."/>
            <person name="Brannstrom I.O."/>
            <person name="Guillou S."/>
            <person name="Cros-Aarteil S."/>
            <person name="Calhoun S."/>
            <person name="Haridas S."/>
            <person name="Kuo A."/>
            <person name="Mondo S."/>
            <person name="Pangilinan J."/>
            <person name="Riley R."/>
            <person name="LaButti K."/>
            <person name="Andreopoulos B."/>
            <person name="Lipzen A."/>
            <person name="Chen C."/>
            <person name="Yan M."/>
            <person name="Daum C."/>
            <person name="Ng V."/>
            <person name="Clum A."/>
            <person name="Steindorff A."/>
            <person name="Ohm R.A."/>
            <person name="Martin F."/>
            <person name="Silar P."/>
            <person name="Natvig D.O."/>
            <person name="Lalanne C."/>
            <person name="Gautier V."/>
            <person name="Ament-Velasquez S.L."/>
            <person name="Kruys A."/>
            <person name="Hutchinson M.I."/>
            <person name="Powell A.J."/>
            <person name="Barry K."/>
            <person name="Miller A.N."/>
            <person name="Grigoriev I.V."/>
            <person name="Debuchy R."/>
            <person name="Gladieux P."/>
            <person name="Hiltunen Thoren M."/>
            <person name="Johannesson H."/>
        </authorList>
    </citation>
    <scope>NUCLEOTIDE SEQUENCE</scope>
    <source>
        <strain evidence="1">CBS 538.74</strain>
    </source>
</reference>
<dbReference type="Proteomes" id="UP001302745">
    <property type="component" value="Unassembled WGS sequence"/>
</dbReference>
<dbReference type="GO" id="GO:0035194">
    <property type="term" value="P:regulatory ncRNA-mediated post-transcriptional gene silencing"/>
    <property type="evidence" value="ECO:0007669"/>
    <property type="project" value="TreeGrafter"/>
</dbReference>
<sequence length="465" mass="51829">MAQTANASDGAAFVSEHARRINQEPGIVIYDTSPTNGINFVAYTNHELMQSLLPAAVALDPTYSYQAASREGIQLRSGNYERFFRFHLDGEIGAQQRANDSYSLYQHEGVVEFAQGPWGGQQNQAVVAVVVPGLREDTPLVEREDVVQLRQLRYNSTSGHLLLHHPDLSGRLNPVLSEVLLHPSSFHARPQRHQLRFNVQFPVATHRYQPMYYVLPMIQAALRRANEMTIPAQRMAELETGNWVSTYWTQSMLFPTEADCDVQTNIDADIAIQARFDPALNHEQCVAVANVCSQNYGILPCLISGPQGTGKTKTLAADTLADRLRPFFSPGEMLRLNRPARGFAEVPESLLPYCYASNLSFGLPPMEKVMSYKIVVTSCRDASMLMHARLTNTDLHALEYGLRHRLHPSEPTPYPNQQLHWDALLIDEAAQATEPESLIPLWVVSPPLDSSNLVFTPLVVMAGGD</sequence>
<evidence type="ECO:0008006" key="3">
    <source>
        <dbReference type="Google" id="ProtNLM"/>
    </source>
</evidence>